<evidence type="ECO:0000313" key="4">
    <source>
        <dbReference type="Proteomes" id="UP000651452"/>
    </source>
</evidence>
<dbReference type="InterPro" id="IPR050587">
    <property type="entry name" value="GNT1/Glycosyltrans_8"/>
</dbReference>
<dbReference type="SUPFAM" id="SSF53448">
    <property type="entry name" value="Nucleotide-diphospho-sugar transferases"/>
    <property type="match status" value="1"/>
</dbReference>
<dbReference type="AlphaFoldDB" id="A0A8H7JDC1"/>
<evidence type="ECO:0000313" key="3">
    <source>
        <dbReference type="EMBL" id="KAF9701566.1"/>
    </source>
</evidence>
<gene>
    <name evidence="3" type="ORF">EKO04_000576</name>
</gene>
<evidence type="ECO:0000256" key="1">
    <source>
        <dbReference type="SAM" id="MobiDB-lite"/>
    </source>
</evidence>
<accession>A0A8H7JDC1</accession>
<keyword evidence="2" id="KW-0812">Transmembrane</keyword>
<organism evidence="3 4">
    <name type="scientific">Ascochyta lentis</name>
    <dbReference type="NCBI Taxonomy" id="205686"/>
    <lineage>
        <taxon>Eukaryota</taxon>
        <taxon>Fungi</taxon>
        <taxon>Dikarya</taxon>
        <taxon>Ascomycota</taxon>
        <taxon>Pezizomycotina</taxon>
        <taxon>Dothideomycetes</taxon>
        <taxon>Pleosporomycetidae</taxon>
        <taxon>Pleosporales</taxon>
        <taxon>Pleosporineae</taxon>
        <taxon>Didymellaceae</taxon>
        <taxon>Ascochyta</taxon>
    </lineage>
</organism>
<dbReference type="InterPro" id="IPR029044">
    <property type="entry name" value="Nucleotide-diphossugar_trans"/>
</dbReference>
<dbReference type="Gene3D" id="3.90.550.10">
    <property type="entry name" value="Spore Coat Polysaccharide Biosynthesis Protein SpsA, Chain A"/>
    <property type="match status" value="1"/>
</dbReference>
<name>A0A8H7JDC1_9PLEO</name>
<keyword evidence="2" id="KW-1133">Transmembrane helix</keyword>
<reference evidence="3" key="1">
    <citation type="submission" date="2018-12" db="EMBL/GenBank/DDBJ databases">
        <authorList>
            <person name="Syme R.A."/>
            <person name="Farfan-Caceres L."/>
            <person name="Lichtenzveig J."/>
        </authorList>
    </citation>
    <scope>NUCLEOTIDE SEQUENCE</scope>
    <source>
        <strain evidence="3">Al4</strain>
    </source>
</reference>
<protein>
    <submittedName>
        <fullName evidence="3">Uncharacterized protein</fullName>
    </submittedName>
</protein>
<keyword evidence="2" id="KW-0472">Membrane</keyword>
<dbReference type="OrthoDB" id="2014201at2759"/>
<sequence>MRRRRSDELPRFADEDEARPLFAFRFRRRHVYYLCGLVLVCWWLLYPSADGASRHGVTNWTNYAYSLYATDSATLCHALLLFDALARLGSRADRVLFYPQHWDTEVTGAKDRDSQLLVLARDHYQVKLHPVKLLTVEGRTKGTIRNTQAVARAPVDPQDLIGNEAGANAAADEWTGTWDKSVTKFMAFSLAYYDRVIAMDSDVTLLKSLDELFLLPPTPMAMPRAYWADSKPWPLTSMLMVITPDLDEFERFKKTMGGGGNKELVNAHRFDMELVNERFEESALVLPHRPYALLTGEFRRHDHSAYLGNALETWDAEKVYSEAKLVHFSDWPLPKPWIMWPTEGLEEMQPDCGGSHVGSCAERKIWKHLYDDFRMRRRDICKLLSVPAPDWWTIKHGKRPGNATDGTEHAAPPADRSVLSSGSG</sequence>
<dbReference type="PANTHER" id="PTHR11183">
    <property type="entry name" value="GLYCOGENIN SUBFAMILY MEMBER"/>
    <property type="match status" value="1"/>
</dbReference>
<proteinExistence type="predicted"/>
<reference evidence="3" key="2">
    <citation type="submission" date="2020-09" db="EMBL/GenBank/DDBJ databases">
        <title>Reference genome assembly for Australian Ascochyta lentis isolate Al4.</title>
        <authorList>
            <person name="Lee R.C."/>
            <person name="Farfan-Caceres L.M."/>
            <person name="Debler J.W."/>
            <person name="Williams A.H."/>
            <person name="Henares B.M."/>
        </authorList>
    </citation>
    <scope>NUCLEOTIDE SEQUENCE</scope>
    <source>
        <strain evidence="3">Al4</strain>
    </source>
</reference>
<comment type="caution">
    <text evidence="3">The sequence shown here is derived from an EMBL/GenBank/DDBJ whole genome shotgun (WGS) entry which is preliminary data.</text>
</comment>
<evidence type="ECO:0000256" key="2">
    <source>
        <dbReference type="SAM" id="Phobius"/>
    </source>
</evidence>
<feature type="transmembrane region" description="Helical" evidence="2">
    <location>
        <begin position="30"/>
        <end position="46"/>
    </location>
</feature>
<dbReference type="EMBL" id="RZGK01000002">
    <property type="protein sequence ID" value="KAF9701566.1"/>
    <property type="molecule type" value="Genomic_DNA"/>
</dbReference>
<keyword evidence="4" id="KW-1185">Reference proteome</keyword>
<feature type="region of interest" description="Disordered" evidence="1">
    <location>
        <begin position="395"/>
        <end position="424"/>
    </location>
</feature>
<dbReference type="Proteomes" id="UP000651452">
    <property type="component" value="Unassembled WGS sequence"/>
</dbReference>